<evidence type="ECO:0000313" key="3">
    <source>
        <dbReference type="Proteomes" id="UP000192491"/>
    </source>
</evidence>
<name>A0A1Y1QUV9_9GAMM</name>
<evidence type="ECO:0000313" key="2">
    <source>
        <dbReference type="EMBL" id="OQX14385.1"/>
    </source>
</evidence>
<dbReference type="Proteomes" id="UP000192491">
    <property type="component" value="Unassembled WGS sequence"/>
</dbReference>
<protein>
    <submittedName>
        <fullName evidence="2">Uncharacterized protein</fullName>
    </submittedName>
</protein>
<dbReference type="STRING" id="1123401.GCA_000621325_03202"/>
<dbReference type="EMBL" id="MTEJ01000030">
    <property type="protein sequence ID" value="OQX14385.1"/>
    <property type="molecule type" value="Genomic_DNA"/>
</dbReference>
<keyword evidence="1" id="KW-1133">Transmembrane helix</keyword>
<keyword evidence="1" id="KW-0472">Membrane</keyword>
<dbReference type="AlphaFoldDB" id="A0A1Y1QUV9"/>
<organism evidence="2 3">
    <name type="scientific">Thiothrix lacustris</name>
    <dbReference type="NCBI Taxonomy" id="525917"/>
    <lineage>
        <taxon>Bacteria</taxon>
        <taxon>Pseudomonadati</taxon>
        <taxon>Pseudomonadota</taxon>
        <taxon>Gammaproteobacteria</taxon>
        <taxon>Thiotrichales</taxon>
        <taxon>Thiotrichaceae</taxon>
        <taxon>Thiothrix</taxon>
    </lineage>
</organism>
<keyword evidence="1" id="KW-0812">Transmembrane</keyword>
<reference evidence="2 3" key="1">
    <citation type="submission" date="2017-01" db="EMBL/GenBank/DDBJ databases">
        <title>Novel large sulfur bacteria in the metagenomes of groundwater-fed chemosynthetic microbial mats in the Lake Huron basin.</title>
        <authorList>
            <person name="Sharrar A.M."/>
            <person name="Flood B.E."/>
            <person name="Bailey J.V."/>
            <person name="Jones D.S."/>
            <person name="Biddanda B."/>
            <person name="Ruberg S.A."/>
            <person name="Marcus D.N."/>
            <person name="Dick G.J."/>
        </authorList>
    </citation>
    <scope>NUCLEOTIDE SEQUENCE [LARGE SCALE GENOMIC DNA]</scope>
    <source>
        <strain evidence="2">A8</strain>
    </source>
</reference>
<accession>A0A1Y1QUV9</accession>
<proteinExistence type="predicted"/>
<gene>
    <name evidence="2" type="ORF">BWK73_09730</name>
</gene>
<feature type="transmembrane region" description="Helical" evidence="1">
    <location>
        <begin position="63"/>
        <end position="84"/>
    </location>
</feature>
<evidence type="ECO:0000256" key="1">
    <source>
        <dbReference type="SAM" id="Phobius"/>
    </source>
</evidence>
<comment type="caution">
    <text evidence="2">The sequence shown here is derived from an EMBL/GenBank/DDBJ whole genome shotgun (WGS) entry which is preliminary data.</text>
</comment>
<sequence length="106" mass="11620">MTEISAMPSPALMVNGAVMDQDGQPPIPVRAVLRFVLGLWDGLVWLLLVALPGVWQSLNLAGFALHFPYVLIGLVILGGVYYAIRAWADGHLLWFSAVLFLLGTWM</sequence>
<feature type="transmembrane region" description="Helical" evidence="1">
    <location>
        <begin position="31"/>
        <end position="51"/>
    </location>
</feature>